<proteinExistence type="predicted"/>
<feature type="transmembrane region" description="Helical" evidence="1">
    <location>
        <begin position="12"/>
        <end position="31"/>
    </location>
</feature>
<keyword evidence="3" id="KW-1185">Reference proteome</keyword>
<evidence type="ECO:0008006" key="4">
    <source>
        <dbReference type="Google" id="ProtNLM"/>
    </source>
</evidence>
<organism evidence="2 3">
    <name type="scientific">Brevundimonas kwangchunensis</name>
    <dbReference type="NCBI Taxonomy" id="322163"/>
    <lineage>
        <taxon>Bacteria</taxon>
        <taxon>Pseudomonadati</taxon>
        <taxon>Pseudomonadota</taxon>
        <taxon>Alphaproteobacteria</taxon>
        <taxon>Caulobacterales</taxon>
        <taxon>Caulobacteraceae</taxon>
        <taxon>Brevundimonas</taxon>
    </lineage>
</organism>
<dbReference type="EMBL" id="BAAAGA010000001">
    <property type="protein sequence ID" value="GAA0613752.1"/>
    <property type="molecule type" value="Genomic_DNA"/>
</dbReference>
<keyword evidence="1" id="KW-0812">Transmembrane</keyword>
<evidence type="ECO:0000313" key="2">
    <source>
        <dbReference type="EMBL" id="GAA0613752.1"/>
    </source>
</evidence>
<sequence>MKRVWSGVRVMLILMATGLAAATGFLLFMLIGGFWGLLLGVFAFPFWMLGAMLGAAPVWRFMHVRGMRSRQDFILSGGLVSGIAAPLAAHLPLAIASGRAINLSDVWTPTTFVIAAGPGLLAGYILWKLAYGNRARGGVDVAHA</sequence>
<reference evidence="2 3" key="1">
    <citation type="journal article" date="2019" name="Int. J. Syst. Evol. Microbiol.">
        <title>The Global Catalogue of Microorganisms (GCM) 10K type strain sequencing project: providing services to taxonomists for standard genome sequencing and annotation.</title>
        <authorList>
            <consortium name="The Broad Institute Genomics Platform"/>
            <consortium name="The Broad Institute Genome Sequencing Center for Infectious Disease"/>
            <person name="Wu L."/>
            <person name="Ma J."/>
        </authorList>
    </citation>
    <scope>NUCLEOTIDE SEQUENCE [LARGE SCALE GENOMIC DNA]</scope>
    <source>
        <strain evidence="2 3">JCM 12928</strain>
    </source>
</reference>
<feature type="transmembrane region" description="Helical" evidence="1">
    <location>
        <begin position="107"/>
        <end position="127"/>
    </location>
</feature>
<evidence type="ECO:0000256" key="1">
    <source>
        <dbReference type="SAM" id="Phobius"/>
    </source>
</evidence>
<comment type="caution">
    <text evidence="2">The sequence shown here is derived from an EMBL/GenBank/DDBJ whole genome shotgun (WGS) entry which is preliminary data.</text>
</comment>
<gene>
    <name evidence="2" type="ORF">GCM10009422_05900</name>
</gene>
<protein>
    <recommendedName>
        <fullName evidence="4">Major facilitator superfamily (MFS) profile domain-containing protein</fullName>
    </recommendedName>
</protein>
<evidence type="ECO:0000313" key="3">
    <source>
        <dbReference type="Proteomes" id="UP001501352"/>
    </source>
</evidence>
<keyword evidence="1" id="KW-0472">Membrane</keyword>
<dbReference type="RefSeq" id="WP_343790133.1">
    <property type="nucleotide sequence ID" value="NZ_BAAAGA010000001.1"/>
</dbReference>
<feature type="transmembrane region" description="Helical" evidence="1">
    <location>
        <begin position="37"/>
        <end position="61"/>
    </location>
</feature>
<accession>A0ABN1GL21</accession>
<keyword evidence="1" id="KW-1133">Transmembrane helix</keyword>
<name>A0ABN1GL21_9CAUL</name>
<dbReference type="Proteomes" id="UP001501352">
    <property type="component" value="Unassembled WGS sequence"/>
</dbReference>
<feature type="transmembrane region" description="Helical" evidence="1">
    <location>
        <begin position="73"/>
        <end position="95"/>
    </location>
</feature>